<dbReference type="InterPro" id="IPR014718">
    <property type="entry name" value="GH-type_carb-bd"/>
</dbReference>
<dbReference type="PANTHER" id="PTHR10091:SF0">
    <property type="entry name" value="GALACTOSE MUTAROTASE"/>
    <property type="match status" value="1"/>
</dbReference>
<dbReference type="Proteomes" id="UP000053411">
    <property type="component" value="Unassembled WGS sequence"/>
</dbReference>
<evidence type="ECO:0000313" key="2">
    <source>
        <dbReference type="Proteomes" id="UP000053411"/>
    </source>
</evidence>
<dbReference type="EMBL" id="KN848062">
    <property type="protein sequence ID" value="KIY04143.1"/>
    <property type="molecule type" value="Genomic_DNA"/>
</dbReference>
<dbReference type="SUPFAM" id="SSF74650">
    <property type="entry name" value="Galactose mutarotase-like"/>
    <property type="match status" value="1"/>
</dbReference>
<organism evidence="1 2">
    <name type="scientific">Fonsecaea multimorphosa CBS 102226</name>
    <dbReference type="NCBI Taxonomy" id="1442371"/>
    <lineage>
        <taxon>Eukaryota</taxon>
        <taxon>Fungi</taxon>
        <taxon>Dikarya</taxon>
        <taxon>Ascomycota</taxon>
        <taxon>Pezizomycotina</taxon>
        <taxon>Eurotiomycetes</taxon>
        <taxon>Chaetothyriomycetidae</taxon>
        <taxon>Chaetothyriales</taxon>
        <taxon>Herpotrichiellaceae</taxon>
        <taxon>Fonsecaea</taxon>
    </lineage>
</organism>
<dbReference type="Pfam" id="PF01263">
    <property type="entry name" value="Aldose_epim"/>
    <property type="match status" value="1"/>
</dbReference>
<dbReference type="VEuPathDB" id="FungiDB:Z520_00835"/>
<protein>
    <recommendedName>
        <fullName evidence="3">Aldose 1-epimerase</fullName>
    </recommendedName>
</protein>
<dbReference type="AlphaFoldDB" id="A0A0D2KDE8"/>
<dbReference type="PANTHER" id="PTHR10091">
    <property type="entry name" value="ALDOSE-1-EPIMERASE"/>
    <property type="match status" value="1"/>
</dbReference>
<dbReference type="InterPro" id="IPR018052">
    <property type="entry name" value="Ald1_epimerase_CS"/>
</dbReference>
<reference evidence="1 2" key="1">
    <citation type="submission" date="2015-01" db="EMBL/GenBank/DDBJ databases">
        <title>The Genome Sequence of Fonsecaea multimorphosa CBS 102226.</title>
        <authorList>
            <consortium name="The Broad Institute Genomics Platform"/>
            <person name="Cuomo C."/>
            <person name="de Hoog S."/>
            <person name="Gorbushina A."/>
            <person name="Stielow B."/>
            <person name="Teixiera M."/>
            <person name="Abouelleil A."/>
            <person name="Chapman S.B."/>
            <person name="Priest M."/>
            <person name="Young S.K."/>
            <person name="Wortman J."/>
            <person name="Nusbaum C."/>
            <person name="Birren B."/>
        </authorList>
    </citation>
    <scope>NUCLEOTIDE SEQUENCE [LARGE SCALE GENOMIC DNA]</scope>
    <source>
        <strain evidence="1 2">CBS 102226</strain>
    </source>
</reference>
<accession>A0A0D2KDE8</accession>
<name>A0A0D2KDE8_9EURO</name>
<dbReference type="InterPro" id="IPR011013">
    <property type="entry name" value="Gal_mutarotase_sf_dom"/>
</dbReference>
<evidence type="ECO:0008006" key="3">
    <source>
        <dbReference type="Google" id="ProtNLM"/>
    </source>
</evidence>
<dbReference type="Gene3D" id="2.70.98.10">
    <property type="match status" value="1"/>
</dbReference>
<dbReference type="GO" id="GO:0033499">
    <property type="term" value="P:galactose catabolic process via UDP-galactose, Leloir pathway"/>
    <property type="evidence" value="ECO:0007669"/>
    <property type="project" value="TreeGrafter"/>
</dbReference>
<dbReference type="PROSITE" id="PS00545">
    <property type="entry name" value="ALDOSE_1_EPIMERASE"/>
    <property type="match status" value="1"/>
</dbReference>
<keyword evidence="2" id="KW-1185">Reference proteome</keyword>
<evidence type="ECO:0000313" key="1">
    <source>
        <dbReference type="EMBL" id="KIY04143.1"/>
    </source>
</evidence>
<dbReference type="RefSeq" id="XP_016638265.1">
    <property type="nucleotide sequence ID" value="XM_016771355.1"/>
</dbReference>
<dbReference type="STRING" id="1442371.A0A0D2KDE8"/>
<proteinExistence type="predicted"/>
<gene>
    <name evidence="1" type="ORF">Z520_00835</name>
</gene>
<dbReference type="GO" id="GO:0004034">
    <property type="term" value="F:aldose 1-epimerase activity"/>
    <property type="evidence" value="ECO:0007669"/>
    <property type="project" value="TreeGrafter"/>
</dbReference>
<dbReference type="GeneID" id="27706581"/>
<sequence length="331" mass="36737">MSEQSPIKFFSQGAILNEFNVAGHNIVLSFPSPEAYIDAQYFGETIGRVANRIPNGQIHNLNGREYQLCVNKGTNHLHGGKEGWGKKTFRGPTPVSHNGKNAVRYTYLSPDGEEGYPGAVELQVFYTVYEKNEQGVAKTTLEVEYHVELMSQECDETAVNVTNHSYFNLSGSDTIEGTQAVLSTVDYLPVDHNGIPLGSVESYPGLEAGRPFVLHANEGKIDHCFVLERDISNIPLDTRARQAQLLASFSHPDTKIHLEVYSTEPAFQFYTGQHIKVAASEYGPEMKSGAGFCVEPGRYTNAINVPEWRSMMALRQGQVWGAKNIYKAWKA</sequence>
<dbReference type="OrthoDB" id="274691at2759"/>
<dbReference type="GO" id="GO:0030246">
    <property type="term" value="F:carbohydrate binding"/>
    <property type="evidence" value="ECO:0007669"/>
    <property type="project" value="InterPro"/>
</dbReference>
<dbReference type="GO" id="GO:0006006">
    <property type="term" value="P:glucose metabolic process"/>
    <property type="evidence" value="ECO:0007669"/>
    <property type="project" value="TreeGrafter"/>
</dbReference>
<dbReference type="InterPro" id="IPR008183">
    <property type="entry name" value="Aldose_1/G6P_1-epimerase"/>
</dbReference>